<comment type="caution">
    <text evidence="1">The sequence shown here is derived from an EMBL/GenBank/DDBJ whole genome shotgun (WGS) entry which is preliminary data.</text>
</comment>
<evidence type="ECO:0000313" key="2">
    <source>
        <dbReference type="Proteomes" id="UP001157502"/>
    </source>
</evidence>
<dbReference type="EMBL" id="CM055739">
    <property type="protein sequence ID" value="KAJ8003662.1"/>
    <property type="molecule type" value="Genomic_DNA"/>
</dbReference>
<protein>
    <submittedName>
        <fullName evidence="1">Uncharacterized protein</fullName>
    </submittedName>
</protein>
<gene>
    <name evidence="1" type="ORF">DPEC_G00150660</name>
</gene>
<organism evidence="1 2">
    <name type="scientific">Dallia pectoralis</name>
    <name type="common">Alaska blackfish</name>
    <dbReference type="NCBI Taxonomy" id="75939"/>
    <lineage>
        <taxon>Eukaryota</taxon>
        <taxon>Metazoa</taxon>
        <taxon>Chordata</taxon>
        <taxon>Craniata</taxon>
        <taxon>Vertebrata</taxon>
        <taxon>Euteleostomi</taxon>
        <taxon>Actinopterygii</taxon>
        <taxon>Neopterygii</taxon>
        <taxon>Teleostei</taxon>
        <taxon>Protacanthopterygii</taxon>
        <taxon>Esociformes</taxon>
        <taxon>Umbridae</taxon>
        <taxon>Dallia</taxon>
    </lineage>
</organism>
<dbReference type="Proteomes" id="UP001157502">
    <property type="component" value="Chromosome 12"/>
</dbReference>
<name>A0ACC2GJ74_DALPE</name>
<accession>A0ACC2GJ74</accession>
<proteinExistence type="predicted"/>
<evidence type="ECO:0000313" key="1">
    <source>
        <dbReference type="EMBL" id="KAJ8003662.1"/>
    </source>
</evidence>
<reference evidence="1" key="1">
    <citation type="submission" date="2021-05" db="EMBL/GenBank/DDBJ databases">
        <authorList>
            <person name="Pan Q."/>
            <person name="Jouanno E."/>
            <person name="Zahm M."/>
            <person name="Klopp C."/>
            <person name="Cabau C."/>
            <person name="Louis A."/>
            <person name="Berthelot C."/>
            <person name="Parey E."/>
            <person name="Roest Crollius H."/>
            <person name="Montfort J."/>
            <person name="Robinson-Rechavi M."/>
            <person name="Bouchez O."/>
            <person name="Lampietro C."/>
            <person name="Lopez Roques C."/>
            <person name="Donnadieu C."/>
            <person name="Postlethwait J."/>
            <person name="Bobe J."/>
            <person name="Dillon D."/>
            <person name="Chandos A."/>
            <person name="von Hippel F."/>
            <person name="Guiguen Y."/>
        </authorList>
    </citation>
    <scope>NUCLEOTIDE SEQUENCE</scope>
    <source>
        <strain evidence="1">YG-Jan2019</strain>
    </source>
</reference>
<sequence>MCRTSLVGDQRGCVISDLQLQPHCLSCQNTPIQHCAEFINAPRDSDPPQYRKEQHRHSSWPLRLGTSVTSPIPLPAACARLSTTGRSRLPGPYTNVRH</sequence>
<keyword evidence="2" id="KW-1185">Reference proteome</keyword>